<reference evidence="1 2" key="1">
    <citation type="journal article" date="2021" name="BMC Genomics">
        <title>Datura genome reveals duplications of psychoactive alkaloid biosynthetic genes and high mutation rate following tissue culture.</title>
        <authorList>
            <person name="Rajewski A."/>
            <person name="Carter-House D."/>
            <person name="Stajich J."/>
            <person name="Litt A."/>
        </authorList>
    </citation>
    <scope>NUCLEOTIDE SEQUENCE [LARGE SCALE GENOMIC DNA]</scope>
    <source>
        <strain evidence="1">AR-01</strain>
    </source>
</reference>
<protein>
    <submittedName>
        <fullName evidence="1">Uncharacterized protein</fullName>
    </submittedName>
</protein>
<accession>A0ABS8RJ15</accession>
<evidence type="ECO:0000313" key="2">
    <source>
        <dbReference type="Proteomes" id="UP000823775"/>
    </source>
</evidence>
<dbReference type="Proteomes" id="UP000823775">
    <property type="component" value="Unassembled WGS sequence"/>
</dbReference>
<sequence>MSWPTEWSPTTIEMYNEYLKIANVCERNFNDDHGFEISGENDKNFVNLSTEAMEPPPLVKLVGRPSMKGKRDKGEALKRQSKWVALRRGRVMTCSTYDVLDTVLAIVKS</sequence>
<dbReference type="EMBL" id="JACEIK010000017">
    <property type="protein sequence ID" value="MCD7446617.1"/>
    <property type="molecule type" value="Genomic_DNA"/>
</dbReference>
<name>A0ABS8RJ15_DATST</name>
<organism evidence="1 2">
    <name type="scientific">Datura stramonium</name>
    <name type="common">Jimsonweed</name>
    <name type="synonym">Common thornapple</name>
    <dbReference type="NCBI Taxonomy" id="4076"/>
    <lineage>
        <taxon>Eukaryota</taxon>
        <taxon>Viridiplantae</taxon>
        <taxon>Streptophyta</taxon>
        <taxon>Embryophyta</taxon>
        <taxon>Tracheophyta</taxon>
        <taxon>Spermatophyta</taxon>
        <taxon>Magnoliopsida</taxon>
        <taxon>eudicotyledons</taxon>
        <taxon>Gunneridae</taxon>
        <taxon>Pentapetalae</taxon>
        <taxon>asterids</taxon>
        <taxon>lamiids</taxon>
        <taxon>Solanales</taxon>
        <taxon>Solanaceae</taxon>
        <taxon>Solanoideae</taxon>
        <taxon>Datureae</taxon>
        <taxon>Datura</taxon>
    </lineage>
</organism>
<comment type="caution">
    <text evidence="1">The sequence shown here is derived from an EMBL/GenBank/DDBJ whole genome shotgun (WGS) entry which is preliminary data.</text>
</comment>
<gene>
    <name evidence="1" type="ORF">HAX54_012102</name>
</gene>
<keyword evidence="2" id="KW-1185">Reference proteome</keyword>
<proteinExistence type="predicted"/>
<evidence type="ECO:0000313" key="1">
    <source>
        <dbReference type="EMBL" id="MCD7446617.1"/>
    </source>
</evidence>